<name>A0A330LC02_9BACT</name>
<evidence type="ECO:0000256" key="1">
    <source>
        <dbReference type="SAM" id="MobiDB-lite"/>
    </source>
</evidence>
<sequence>MREPRLPMLPEALLLRDPPEKPPPDPPLAFAKEMAGVPMSASTMHDAMTFVVFKCDSFQSMRETNGMSCVILTVTGSRRRFIREPTGLHPLVTPLLSRFCGVTHPL</sequence>
<protein>
    <submittedName>
        <fullName evidence="2">Uncharacterized protein</fullName>
    </submittedName>
</protein>
<evidence type="ECO:0000313" key="3">
    <source>
        <dbReference type="Proteomes" id="UP000248168"/>
    </source>
</evidence>
<dbReference type="InParanoid" id="A0A330LC02"/>
<keyword evidence="3" id="KW-1185">Reference proteome</keyword>
<dbReference type="Proteomes" id="UP000248168">
    <property type="component" value="Unassembled WGS sequence"/>
</dbReference>
<evidence type="ECO:0000313" key="2">
    <source>
        <dbReference type="EMBL" id="SPP66610.1"/>
    </source>
</evidence>
<dbReference type="AlphaFoldDB" id="A0A330LC02"/>
<organism evidence="2 3">
    <name type="scientific">Nitrospira lenta</name>
    <dbReference type="NCBI Taxonomy" id="1436998"/>
    <lineage>
        <taxon>Bacteria</taxon>
        <taxon>Pseudomonadati</taxon>
        <taxon>Nitrospirota</taxon>
        <taxon>Nitrospiria</taxon>
        <taxon>Nitrospirales</taxon>
        <taxon>Nitrospiraceae</taxon>
        <taxon>Nitrospira</taxon>
    </lineage>
</organism>
<accession>A0A330LC02</accession>
<feature type="region of interest" description="Disordered" evidence="1">
    <location>
        <begin position="1"/>
        <end position="31"/>
    </location>
</feature>
<proteinExistence type="predicted"/>
<gene>
    <name evidence="2" type="ORF">NITLEN_80034</name>
</gene>
<dbReference type="EMBL" id="OUNR01000021">
    <property type="protein sequence ID" value="SPP66610.1"/>
    <property type="molecule type" value="Genomic_DNA"/>
</dbReference>
<reference evidence="3" key="1">
    <citation type="submission" date="2018-04" db="EMBL/GenBank/DDBJ databases">
        <authorList>
            <person name="Lucker S."/>
            <person name="Sakoula D."/>
        </authorList>
    </citation>
    <scope>NUCLEOTIDE SEQUENCE [LARGE SCALE GENOMIC DNA]</scope>
</reference>